<name>G3NE56_GASAC</name>
<protein>
    <submittedName>
        <fullName evidence="2">Uncharacterized protein</fullName>
    </submittedName>
</protein>
<organism evidence="2">
    <name type="scientific">Gasterosteus aculeatus</name>
    <name type="common">Three-spined stickleback</name>
    <dbReference type="NCBI Taxonomy" id="69293"/>
    <lineage>
        <taxon>Eukaryota</taxon>
        <taxon>Metazoa</taxon>
        <taxon>Chordata</taxon>
        <taxon>Craniata</taxon>
        <taxon>Vertebrata</taxon>
        <taxon>Euteleostomi</taxon>
        <taxon>Actinopterygii</taxon>
        <taxon>Neopterygii</taxon>
        <taxon>Teleostei</taxon>
        <taxon>Neoteleostei</taxon>
        <taxon>Acanthomorphata</taxon>
        <taxon>Eupercaria</taxon>
        <taxon>Perciformes</taxon>
        <taxon>Cottioidei</taxon>
        <taxon>Gasterosteales</taxon>
        <taxon>Gasterosteidae</taxon>
        <taxon>Gasterosteus</taxon>
    </lineage>
</organism>
<dbReference type="Bgee" id="ENSGACG00000002759">
    <property type="expression patterns" value="Expressed in intestinal epithelial cell and 13 other cell types or tissues"/>
</dbReference>
<evidence type="ECO:0000313" key="2">
    <source>
        <dbReference type="Ensembl" id="ENSGACP00000003607.1"/>
    </source>
</evidence>
<sequence length="92" mass="10605">MRPGPVRRSAGRRGPQEPGAEEQLADGRLRPGARPRRAGQRQHAGDEPAVQRHQRGRVRRDGRVWQNKILRRTEWSHAAHTQGLFFQNIEMI</sequence>
<accession>G3NE56</accession>
<feature type="region of interest" description="Disordered" evidence="1">
    <location>
        <begin position="1"/>
        <end position="62"/>
    </location>
</feature>
<feature type="compositionally biased region" description="Basic residues" evidence="1">
    <location>
        <begin position="31"/>
        <end position="40"/>
    </location>
</feature>
<proteinExistence type="predicted"/>
<dbReference type="InParanoid" id="G3NE56"/>
<reference evidence="2" key="1">
    <citation type="submission" date="2006-01" db="EMBL/GenBank/DDBJ databases">
        <authorList>
            <person name="Lindblad-Toh K."/>
            <person name="Mauceli E."/>
            <person name="Grabherr M."/>
            <person name="Chang J.L."/>
            <person name="Lander E.S."/>
        </authorList>
    </citation>
    <scope>NUCLEOTIDE SEQUENCE [LARGE SCALE GENOMIC DNA]</scope>
</reference>
<dbReference type="AlphaFoldDB" id="G3NE56"/>
<evidence type="ECO:0000256" key="1">
    <source>
        <dbReference type="SAM" id="MobiDB-lite"/>
    </source>
</evidence>
<dbReference type="Ensembl" id="ENSGACT00000003619.1">
    <property type="protein sequence ID" value="ENSGACP00000003607.1"/>
    <property type="gene ID" value="ENSGACG00000002759.1"/>
</dbReference>
<reference evidence="2" key="2">
    <citation type="submission" date="2024-04" db="UniProtKB">
        <authorList>
            <consortium name="Ensembl"/>
        </authorList>
    </citation>
    <scope>IDENTIFICATION</scope>
</reference>